<dbReference type="GeneTree" id="ENSGT01050000244814"/>
<dbReference type="STRING" id="9555.ENSPANP00000019692"/>
<dbReference type="PANTHER" id="PTHR10671">
    <property type="entry name" value="EPITHELIAL MEMBRANE PROTEIN-RELATED"/>
    <property type="match status" value="1"/>
</dbReference>
<reference evidence="9" key="3">
    <citation type="submission" date="2025-09" db="UniProtKB">
        <authorList>
            <consortium name="Ensembl"/>
        </authorList>
    </citation>
    <scope>IDENTIFICATION</scope>
</reference>
<dbReference type="InterPro" id="IPR012478">
    <property type="entry name" value="GSG-1"/>
</dbReference>
<dbReference type="OMA" id="PGGQHCI"/>
<evidence type="ECO:0000313" key="10">
    <source>
        <dbReference type="Proteomes" id="UP000028761"/>
    </source>
</evidence>
<dbReference type="Bgee" id="ENSPANG00000023752">
    <property type="expression patterns" value="Expressed in pineal body and 2 other cell types or tissues"/>
</dbReference>
<sequence length="293" mass="32286">MDRTRQQQALLLLPICLAFAFSLTAVVSSHWCEGIRRVVKPLCQDQPGGQHCIHFKPDNSSNGRMDNDSQAVLYIWELGDDKFIQRGFHVGLWQSCEESLNGEDEKCRSFQSVVPAEEQGVLWLSIGGEVLDIVLILTSAILLGSRVSCRSPGFDCLRVDALVAIFMVLAGLLGMVAHMMYTTIFQITVNLGPEDWKPQTWDYGWSYCLAWGSFALCLAVSVTAMSRFTAARLEFTEKQRAQNGSQHSQQSFPEPEASESVWKTGAAPRPAGQAFRNVSGHLPSGAPGKVSIC</sequence>
<comment type="similarity">
    <text evidence="2">Belongs to the GSG1 family.</text>
</comment>
<feature type="compositionally biased region" description="Polar residues" evidence="6">
    <location>
        <begin position="241"/>
        <end position="252"/>
    </location>
</feature>
<dbReference type="KEGG" id="panu:108582576"/>
<reference evidence="9 10" key="1">
    <citation type="submission" date="2012-03" db="EMBL/GenBank/DDBJ databases">
        <title>Whole Genome Assembly of Papio anubis.</title>
        <authorList>
            <person name="Liu Y.L."/>
            <person name="Abraham K.A."/>
            <person name="Akbar H.A."/>
            <person name="Ali S.A."/>
            <person name="Anosike U.A."/>
            <person name="Aqrawi P.A."/>
            <person name="Arias F.A."/>
            <person name="Attaway T.A."/>
            <person name="Awwad R.A."/>
            <person name="Babu C.B."/>
            <person name="Bandaranaike D.B."/>
            <person name="Battles P.B."/>
            <person name="Bell A.B."/>
            <person name="Beltran B.B."/>
            <person name="Berhane-Mersha D.B."/>
            <person name="Bess C.B."/>
            <person name="Bickham C.B."/>
            <person name="Bolden T.B."/>
            <person name="Carter K.C."/>
            <person name="Chau D.C."/>
            <person name="Chavez A.C."/>
            <person name="Clerc-Blankenburg K.C."/>
            <person name="Coyle M.C."/>
            <person name="Dao M.D."/>
            <person name="Davila M.L.D."/>
            <person name="Davy-Carroll L.D."/>
            <person name="Denson S.D."/>
            <person name="Dinh H.D."/>
            <person name="Fernandez S.F."/>
            <person name="Fernando P.F."/>
            <person name="Forbes L.F."/>
            <person name="Francis C.F."/>
            <person name="Francisco L.F."/>
            <person name="Fu Q.F."/>
            <person name="Garcia-Iii R.G."/>
            <person name="Garrett T.G."/>
            <person name="Gross S.G."/>
            <person name="Gubbala S.G."/>
            <person name="Hirani K.H."/>
            <person name="Hogues M.H."/>
            <person name="Hollins B.H."/>
            <person name="Jackson L.J."/>
            <person name="Javaid M.J."/>
            <person name="Jhangiani S.J."/>
            <person name="Johnson A.J."/>
            <person name="Johnson B.J."/>
            <person name="Jones J.J."/>
            <person name="Joshi V.J."/>
            <person name="Kalu J.K."/>
            <person name="Khan N.K."/>
            <person name="Korchina V.K."/>
            <person name="Kovar C.K."/>
            <person name="Lago L.L."/>
            <person name="Lara F.L."/>
            <person name="Le T.-K.L."/>
            <person name="Lee S.L."/>
            <person name="Legall-Iii F.L."/>
            <person name="Lemon S.L."/>
            <person name="Liu J.L."/>
            <person name="Liu Y.-S.L."/>
            <person name="Liyanage D.L."/>
            <person name="Lopez J.L."/>
            <person name="Lorensuhewa L.L."/>
            <person name="Mata R.M."/>
            <person name="Mathew T.M."/>
            <person name="Mercado C.M."/>
            <person name="Mercado I.M."/>
            <person name="Morales K.M."/>
            <person name="Morgan M.M."/>
            <person name="Munidasa M.M."/>
            <person name="Ngo D.N."/>
            <person name="Nguyen L.N."/>
            <person name="Nguyen T.N."/>
            <person name="Nguyen N.N."/>
            <person name="Obregon M.O."/>
            <person name="Okwuonu G.O."/>
            <person name="Ongeri F.O."/>
            <person name="Onwere C.O."/>
            <person name="Osifeso I.O."/>
            <person name="Parra A.P."/>
            <person name="Patil S.P."/>
            <person name="Perez A.P."/>
            <person name="Perez Y.P."/>
            <person name="Pham C.P."/>
            <person name="Pu L.-L.P."/>
            <person name="Puazo M.P."/>
            <person name="Quiroz J.Q."/>
            <person name="Rouhana J.R."/>
            <person name="Ruiz M.R."/>
            <person name="Ruiz S.-J.R."/>
            <person name="Saada N.S."/>
            <person name="Santibanez J.S."/>
            <person name="Scheel M.S."/>
            <person name="Schneider B.S."/>
            <person name="Simmons D.S."/>
            <person name="Sisson I.S."/>
            <person name="Tang L.-Y.T."/>
            <person name="Thornton R.T."/>
            <person name="Tisius J.T."/>
            <person name="Toledanes G.T."/>
            <person name="Trejos Z.T."/>
            <person name="Usmani K.U."/>
            <person name="Varghese R.V."/>
            <person name="Vattathil S.V."/>
            <person name="Vee V.V."/>
            <person name="Walker D.W."/>
            <person name="Weissenberger G.W."/>
            <person name="White C.W."/>
            <person name="Williams A.W."/>
            <person name="Woodworth J.W."/>
            <person name="Wright R.W."/>
            <person name="Zhu Y.Z."/>
            <person name="Han Y.H."/>
            <person name="Newsham I.N."/>
            <person name="Nazareth L.N."/>
            <person name="Worley K.W."/>
            <person name="Muzny D.M."/>
            <person name="Rogers J.R."/>
            <person name="Gibbs R.G."/>
        </authorList>
    </citation>
    <scope>NUCLEOTIDE SEQUENCE [LARGE SCALE GENOMIC DNA]</scope>
</reference>
<feature type="chain" id="PRO_5035158557" evidence="8">
    <location>
        <begin position="21"/>
        <end position="293"/>
    </location>
</feature>
<feature type="transmembrane region" description="Helical" evidence="7">
    <location>
        <begin position="204"/>
        <end position="225"/>
    </location>
</feature>
<evidence type="ECO:0000313" key="9">
    <source>
        <dbReference type="Ensembl" id="ENSPANP00000019692.2"/>
    </source>
</evidence>
<keyword evidence="8" id="KW-0732">Signal</keyword>
<accession>A0A096P2W7</accession>
<feature type="region of interest" description="Disordered" evidence="6">
    <location>
        <begin position="239"/>
        <end position="293"/>
    </location>
</feature>
<dbReference type="GeneID" id="108582576"/>
<dbReference type="Pfam" id="PF07803">
    <property type="entry name" value="GSG-1"/>
    <property type="match status" value="1"/>
</dbReference>
<evidence type="ECO:0000256" key="7">
    <source>
        <dbReference type="SAM" id="Phobius"/>
    </source>
</evidence>
<reference evidence="9" key="2">
    <citation type="submission" date="2025-08" db="UniProtKB">
        <authorList>
            <consortium name="Ensembl"/>
        </authorList>
    </citation>
    <scope>IDENTIFICATION</scope>
</reference>
<proteinExistence type="inferred from homology"/>
<dbReference type="eggNOG" id="ENOG502QVKM">
    <property type="taxonomic scope" value="Eukaryota"/>
</dbReference>
<comment type="subcellular location">
    <subcellularLocation>
        <location evidence="1">Membrane</location>
        <topology evidence="1">Multi-pass membrane protein</topology>
    </subcellularLocation>
</comment>
<dbReference type="Ensembl" id="ENSPANT00000022759.3">
    <property type="protein sequence ID" value="ENSPANP00000019692.2"/>
    <property type="gene ID" value="ENSPANG00000023752.3"/>
</dbReference>
<evidence type="ECO:0000256" key="3">
    <source>
        <dbReference type="ARBA" id="ARBA00022692"/>
    </source>
</evidence>
<protein>
    <submittedName>
        <fullName evidence="9">GSG1 like 2</fullName>
    </submittedName>
</protein>
<evidence type="ECO:0000256" key="2">
    <source>
        <dbReference type="ARBA" id="ARBA00007425"/>
    </source>
</evidence>
<feature type="transmembrane region" description="Helical" evidence="7">
    <location>
        <begin position="163"/>
        <end position="184"/>
    </location>
</feature>
<dbReference type="Proteomes" id="UP000028761">
    <property type="component" value="Chromosome 17"/>
</dbReference>
<dbReference type="RefSeq" id="XP_017805836.2">
    <property type="nucleotide sequence ID" value="XM_017950347.3"/>
</dbReference>
<feature type="signal peptide" evidence="8">
    <location>
        <begin position="1"/>
        <end position="20"/>
    </location>
</feature>
<evidence type="ECO:0000256" key="5">
    <source>
        <dbReference type="ARBA" id="ARBA00023136"/>
    </source>
</evidence>
<dbReference type="GO" id="GO:0005886">
    <property type="term" value="C:plasma membrane"/>
    <property type="evidence" value="ECO:0007669"/>
    <property type="project" value="TreeGrafter"/>
</dbReference>
<organism evidence="9 10">
    <name type="scientific">Papio anubis</name>
    <name type="common">Olive baboon</name>
    <dbReference type="NCBI Taxonomy" id="9555"/>
    <lineage>
        <taxon>Eukaryota</taxon>
        <taxon>Metazoa</taxon>
        <taxon>Chordata</taxon>
        <taxon>Craniata</taxon>
        <taxon>Vertebrata</taxon>
        <taxon>Euteleostomi</taxon>
        <taxon>Mammalia</taxon>
        <taxon>Eutheria</taxon>
        <taxon>Euarchontoglires</taxon>
        <taxon>Primates</taxon>
        <taxon>Haplorrhini</taxon>
        <taxon>Catarrhini</taxon>
        <taxon>Cercopithecidae</taxon>
        <taxon>Cercopithecinae</taxon>
        <taxon>Papio</taxon>
    </lineage>
</organism>
<dbReference type="CTD" id="644070"/>
<evidence type="ECO:0000256" key="6">
    <source>
        <dbReference type="SAM" id="MobiDB-lite"/>
    </source>
</evidence>
<dbReference type="FunFam" id="1.20.140.150:FF:000037">
    <property type="entry name" value="GSG1 like 2"/>
    <property type="match status" value="1"/>
</dbReference>
<dbReference type="InterPro" id="IPR050579">
    <property type="entry name" value="PMP-22/EMP/MP20-like"/>
</dbReference>
<feature type="transmembrane region" description="Helical" evidence="7">
    <location>
        <begin position="121"/>
        <end position="143"/>
    </location>
</feature>
<gene>
    <name evidence="9" type="primary">GSG1L2</name>
</gene>
<evidence type="ECO:0000256" key="4">
    <source>
        <dbReference type="ARBA" id="ARBA00022989"/>
    </source>
</evidence>
<keyword evidence="5 7" id="KW-0472">Membrane</keyword>
<dbReference type="Gene3D" id="1.20.140.150">
    <property type="match status" value="1"/>
</dbReference>
<dbReference type="PANTHER" id="PTHR10671:SF40">
    <property type="entry name" value="GERM CELL-SPECIFIC GENE 1-LIKE PROTEIN 2"/>
    <property type="match status" value="1"/>
</dbReference>
<keyword evidence="3 7" id="KW-0812">Transmembrane</keyword>
<name>A0A096P2W7_PAPAN</name>
<evidence type="ECO:0000256" key="1">
    <source>
        <dbReference type="ARBA" id="ARBA00004141"/>
    </source>
</evidence>
<keyword evidence="10" id="KW-1185">Reference proteome</keyword>
<dbReference type="AlphaFoldDB" id="A0A096P2W7"/>
<keyword evidence="4 7" id="KW-1133">Transmembrane helix</keyword>
<evidence type="ECO:0000256" key="8">
    <source>
        <dbReference type="SAM" id="SignalP"/>
    </source>
</evidence>
<dbReference type="HOGENOM" id="CLU_063057_0_1_1"/>